<comment type="function">
    <text evidence="8">Catalyzes the conversion of 7,8-dihydroneopterin to 6-hydroxymethyl-7,8-dihydropterin.</text>
</comment>
<dbReference type="GO" id="GO:0005737">
    <property type="term" value="C:cytoplasm"/>
    <property type="evidence" value="ECO:0000318"/>
    <property type="project" value="GO_Central"/>
</dbReference>
<evidence type="ECO:0000313" key="12">
    <source>
        <dbReference type="Proteomes" id="UP000054558"/>
    </source>
</evidence>
<evidence type="ECO:0000256" key="2">
    <source>
        <dbReference type="ARBA" id="ARBA00005013"/>
    </source>
</evidence>
<evidence type="ECO:0000256" key="1">
    <source>
        <dbReference type="ARBA" id="ARBA00001353"/>
    </source>
</evidence>
<dbReference type="NCBIfam" id="TIGR00525">
    <property type="entry name" value="folB"/>
    <property type="match status" value="1"/>
</dbReference>
<evidence type="ECO:0000256" key="6">
    <source>
        <dbReference type="ARBA" id="ARBA00055579"/>
    </source>
</evidence>
<dbReference type="EMBL" id="DF237166">
    <property type="protein sequence ID" value="GAQ85018.1"/>
    <property type="molecule type" value="Genomic_DNA"/>
</dbReference>
<comment type="similarity">
    <text evidence="3 8">Belongs to the DHNA family.</text>
</comment>
<dbReference type="STRING" id="105231.A0A1Y1IA90"/>
<dbReference type="AlphaFoldDB" id="A0A1Y1IA90"/>
<dbReference type="NCBIfam" id="TIGR00526">
    <property type="entry name" value="folB_dom"/>
    <property type="match status" value="1"/>
</dbReference>
<dbReference type="SUPFAM" id="SSF55620">
    <property type="entry name" value="Tetrahydrobiopterin biosynthesis enzymes-like"/>
    <property type="match status" value="1"/>
</dbReference>
<proteinExistence type="inferred from homology"/>
<dbReference type="PANTHER" id="PTHR42844:SF1">
    <property type="entry name" value="DIHYDRONEOPTERIN ALDOLASE 1-RELATED"/>
    <property type="match status" value="1"/>
</dbReference>
<dbReference type="InterPro" id="IPR006157">
    <property type="entry name" value="FolB_dom"/>
</dbReference>
<dbReference type="Pfam" id="PF02152">
    <property type="entry name" value="FolB"/>
    <property type="match status" value="1"/>
</dbReference>
<comment type="function">
    <text evidence="6">Catalyzes the conversion of 7,8-dihydroneopterin into 6-hydroxymethyl-7,8-dihydropterin, a biosynthetic precursor of the vitamin tetrahydrofolate. Can use L-threo-dihydroneopterin and D-erythro-dihydroneopterin as substrates for the formation of 6-hydroxymethyldihydropterin, but it can also catalyze the epimerization of carbon 2' of dihydroneopterin and dihydromonapterin.</text>
</comment>
<comment type="pathway">
    <text evidence="2 8">Cofactor biosynthesis; tetrahydrofolate biosynthesis; 2-amino-4-hydroxy-6-hydroxymethyl-7,8-dihydropteridine diphosphate from 7,8-dihydroneopterin triphosphate: step 3/4.</text>
</comment>
<comment type="subunit">
    <text evidence="7">Homooctamer. Forms a hollow cylinder assembled from two ring-shaped tetramers.</text>
</comment>
<evidence type="ECO:0000256" key="3">
    <source>
        <dbReference type="ARBA" id="ARBA00005708"/>
    </source>
</evidence>
<dbReference type="GO" id="GO:0004150">
    <property type="term" value="F:dihydroneopterin aldolase activity"/>
    <property type="evidence" value="ECO:0000318"/>
    <property type="project" value="GO_Central"/>
</dbReference>
<name>A0A1Y1IA90_KLENI</name>
<sequence>MAALFMAACKPVRLAKILDLRHWKSISLPTLGSRKSLPTGPDNQSQPLHPSSLFSGHENTRSVHTQCGKQSLARTFPLQWAHLLRPSAAVPSCFAHRTAVERPQVRWKHGGGMAGGEQMRDTILLKGLVFHGYHGVLEEERRLGQKFVVDIEASADLARAGRTDDLADTVNYAAVYQDVRDIVEGPPRLLLETVAQSIADVILGRYSKVDDLTITVKKPHVAIHGTCEYLGIRIHRTRVPGA</sequence>
<keyword evidence="5 8" id="KW-0456">Lyase</keyword>
<evidence type="ECO:0000256" key="5">
    <source>
        <dbReference type="ARBA" id="ARBA00023239"/>
    </source>
</evidence>
<dbReference type="OrthoDB" id="1863886at2759"/>
<dbReference type="GO" id="GO:0046656">
    <property type="term" value="P:folic acid biosynthetic process"/>
    <property type="evidence" value="ECO:0007669"/>
    <property type="project" value="UniProtKB-UniRule"/>
</dbReference>
<dbReference type="FunFam" id="3.30.1130.10:FF:000003">
    <property type="entry name" value="7,8-dihydroneopterin aldolase"/>
    <property type="match status" value="1"/>
</dbReference>
<keyword evidence="4 8" id="KW-0289">Folate biosynthesis</keyword>
<feature type="region of interest" description="Disordered" evidence="9">
    <location>
        <begin position="31"/>
        <end position="60"/>
    </location>
</feature>
<dbReference type="InterPro" id="IPR006156">
    <property type="entry name" value="Dihydroneopterin_aldolase"/>
</dbReference>
<evidence type="ECO:0000256" key="7">
    <source>
        <dbReference type="ARBA" id="ARBA00063311"/>
    </source>
</evidence>
<organism evidence="11 12">
    <name type="scientific">Klebsormidium nitens</name>
    <name type="common">Green alga</name>
    <name type="synonym">Ulothrix nitens</name>
    <dbReference type="NCBI Taxonomy" id="105231"/>
    <lineage>
        <taxon>Eukaryota</taxon>
        <taxon>Viridiplantae</taxon>
        <taxon>Streptophyta</taxon>
        <taxon>Klebsormidiophyceae</taxon>
        <taxon>Klebsormidiales</taxon>
        <taxon>Klebsormidiaceae</taxon>
        <taxon>Klebsormidium</taxon>
    </lineage>
</organism>
<reference evidence="11 12" key="1">
    <citation type="journal article" date="2014" name="Nat. Commun.">
        <title>Klebsormidium flaccidum genome reveals primary factors for plant terrestrial adaptation.</title>
        <authorList>
            <person name="Hori K."/>
            <person name="Maruyama F."/>
            <person name="Fujisawa T."/>
            <person name="Togashi T."/>
            <person name="Yamamoto N."/>
            <person name="Seo M."/>
            <person name="Sato S."/>
            <person name="Yamada T."/>
            <person name="Mori H."/>
            <person name="Tajima N."/>
            <person name="Moriyama T."/>
            <person name="Ikeuchi M."/>
            <person name="Watanabe M."/>
            <person name="Wada H."/>
            <person name="Kobayashi K."/>
            <person name="Saito M."/>
            <person name="Masuda T."/>
            <person name="Sasaki-Sekimoto Y."/>
            <person name="Mashiguchi K."/>
            <person name="Awai K."/>
            <person name="Shimojima M."/>
            <person name="Masuda S."/>
            <person name="Iwai M."/>
            <person name="Nobusawa T."/>
            <person name="Narise T."/>
            <person name="Kondo S."/>
            <person name="Saito H."/>
            <person name="Sato R."/>
            <person name="Murakawa M."/>
            <person name="Ihara Y."/>
            <person name="Oshima-Yamada Y."/>
            <person name="Ohtaka K."/>
            <person name="Satoh M."/>
            <person name="Sonobe K."/>
            <person name="Ishii M."/>
            <person name="Ohtani R."/>
            <person name="Kanamori-Sato M."/>
            <person name="Honoki R."/>
            <person name="Miyazaki D."/>
            <person name="Mochizuki H."/>
            <person name="Umetsu J."/>
            <person name="Higashi K."/>
            <person name="Shibata D."/>
            <person name="Kamiya Y."/>
            <person name="Sato N."/>
            <person name="Nakamura Y."/>
            <person name="Tabata S."/>
            <person name="Ida S."/>
            <person name="Kurokawa K."/>
            <person name="Ohta H."/>
        </authorList>
    </citation>
    <scope>NUCLEOTIDE SEQUENCE [LARGE SCALE GENOMIC DNA]</scope>
    <source>
        <strain evidence="11 12">NIES-2285</strain>
    </source>
</reference>
<evidence type="ECO:0000256" key="8">
    <source>
        <dbReference type="RuleBase" id="RU362079"/>
    </source>
</evidence>
<evidence type="ECO:0000256" key="4">
    <source>
        <dbReference type="ARBA" id="ARBA00022909"/>
    </source>
</evidence>
<dbReference type="GO" id="GO:0046654">
    <property type="term" value="P:tetrahydrofolate biosynthetic process"/>
    <property type="evidence" value="ECO:0007669"/>
    <property type="project" value="UniProtKB-UniRule"/>
</dbReference>
<keyword evidence="12" id="KW-1185">Reference proteome</keyword>
<evidence type="ECO:0000259" key="10">
    <source>
        <dbReference type="SMART" id="SM00905"/>
    </source>
</evidence>
<protein>
    <recommendedName>
        <fullName evidence="8">7,8-dihydroneopterin aldolase</fullName>
        <ecNumber evidence="8">4.1.2.25</ecNumber>
    </recommendedName>
</protein>
<dbReference type="Proteomes" id="UP000054558">
    <property type="component" value="Unassembled WGS sequence"/>
</dbReference>
<evidence type="ECO:0000313" key="11">
    <source>
        <dbReference type="EMBL" id="GAQ85018.1"/>
    </source>
</evidence>
<feature type="domain" description="Dihydroneopterin aldolase/epimerase" evidence="10">
    <location>
        <begin position="123"/>
        <end position="236"/>
    </location>
</feature>
<dbReference type="PANTHER" id="PTHR42844">
    <property type="entry name" value="DIHYDRONEOPTERIN ALDOLASE 1-RELATED"/>
    <property type="match status" value="1"/>
</dbReference>
<gene>
    <name evidence="11" type="ORF">KFL_002170120</name>
</gene>
<dbReference type="SMART" id="SM00905">
    <property type="entry name" value="FolB"/>
    <property type="match status" value="1"/>
</dbReference>
<accession>A0A1Y1IA90</accession>
<dbReference type="Gene3D" id="3.30.1130.10">
    <property type="match status" value="1"/>
</dbReference>
<dbReference type="UniPathway" id="UPA00077">
    <property type="reaction ID" value="UER00154"/>
</dbReference>
<dbReference type="EC" id="4.1.2.25" evidence="8"/>
<dbReference type="InterPro" id="IPR043133">
    <property type="entry name" value="GTP-CH-I_C/QueF"/>
</dbReference>
<feature type="compositionally biased region" description="Polar residues" evidence="9">
    <location>
        <begin position="41"/>
        <end position="54"/>
    </location>
</feature>
<comment type="catalytic activity">
    <reaction evidence="1 8">
        <text>7,8-dihydroneopterin = 6-hydroxymethyl-7,8-dihydropterin + glycolaldehyde</text>
        <dbReference type="Rhea" id="RHEA:10540"/>
        <dbReference type="ChEBI" id="CHEBI:17001"/>
        <dbReference type="ChEBI" id="CHEBI:17071"/>
        <dbReference type="ChEBI" id="CHEBI:44841"/>
        <dbReference type="EC" id="4.1.2.25"/>
    </reaction>
</comment>
<dbReference type="CDD" id="cd00534">
    <property type="entry name" value="DHNA_DHNTPE"/>
    <property type="match status" value="1"/>
</dbReference>
<evidence type="ECO:0000256" key="9">
    <source>
        <dbReference type="SAM" id="MobiDB-lite"/>
    </source>
</evidence>